<evidence type="ECO:0000259" key="3">
    <source>
        <dbReference type="PROSITE" id="PS50006"/>
    </source>
</evidence>
<dbReference type="InterPro" id="IPR000253">
    <property type="entry name" value="FHA_dom"/>
</dbReference>
<dbReference type="PROSITE" id="PS50006">
    <property type="entry name" value="FHA_DOMAIN"/>
    <property type="match status" value="1"/>
</dbReference>
<evidence type="ECO:0000256" key="1">
    <source>
        <dbReference type="ARBA" id="ARBA00022553"/>
    </source>
</evidence>
<dbReference type="SUPFAM" id="SSF49879">
    <property type="entry name" value="SMAD/FHA domain"/>
    <property type="match status" value="1"/>
</dbReference>
<sequence length="407" mass="43351">MTQEEEHWRVTYTPGDWTVLAGPTSLVILEPARAQHSDLVDSLWRAVVDSVSITELARRMAGFGIDAMPTFAAFFWAADGMRSLVRGAISVIDLAEGRIVADGVGVQTWTEVGLGGVQHVRIDMQARGIASIELPLVIGAVRASSVVLDARPQWVPGSPQIGPAAEFKDEPAGTSSTWWDPGPGIDASPAAAGQHEPTTPSTEWYPAPGYADDDEDAHTELMDLPKDFPSPSGAEPDDLPRGAPVSGGPDEDMTMGIRCPRMHANPPWAQTCRVCGKRVRRQSPTLLPRPVLATLRAPDGSTVDVDRPMLIGRAPSSDRSDGPEPRLVTVVSRGQDISRTHLRVAPAGWEVVVTDLNSTNGTTLLPPRGGTDAQPLPPGEAVPVAHGSILDLGDGVRVVIEAPQHDR</sequence>
<protein>
    <recommendedName>
        <fullName evidence="3">FHA domain-containing protein</fullName>
    </recommendedName>
</protein>
<dbReference type="EMBL" id="CADCUO010000047">
    <property type="protein sequence ID" value="CAA9378498.1"/>
    <property type="molecule type" value="Genomic_DNA"/>
</dbReference>
<name>A0A6J4N627_9ACTN</name>
<dbReference type="Gene3D" id="2.60.200.20">
    <property type="match status" value="1"/>
</dbReference>
<feature type="region of interest" description="Disordered" evidence="2">
    <location>
        <begin position="159"/>
        <end position="249"/>
    </location>
</feature>
<dbReference type="Pfam" id="PF00498">
    <property type="entry name" value="FHA"/>
    <property type="match status" value="1"/>
</dbReference>
<feature type="region of interest" description="Disordered" evidence="2">
    <location>
        <begin position="304"/>
        <end position="325"/>
    </location>
</feature>
<evidence type="ECO:0000256" key="2">
    <source>
        <dbReference type="SAM" id="MobiDB-lite"/>
    </source>
</evidence>
<dbReference type="CDD" id="cd00060">
    <property type="entry name" value="FHA"/>
    <property type="match status" value="1"/>
</dbReference>
<reference evidence="4" key="1">
    <citation type="submission" date="2020-02" db="EMBL/GenBank/DDBJ databases">
        <authorList>
            <person name="Meier V. D."/>
        </authorList>
    </citation>
    <scope>NUCLEOTIDE SEQUENCE</scope>
    <source>
        <strain evidence="4">AVDCRST_MAG75</strain>
    </source>
</reference>
<proteinExistence type="predicted"/>
<dbReference type="AlphaFoldDB" id="A0A6J4N627"/>
<dbReference type="InterPro" id="IPR008984">
    <property type="entry name" value="SMAD_FHA_dom_sf"/>
</dbReference>
<feature type="domain" description="FHA" evidence="3">
    <location>
        <begin position="309"/>
        <end position="364"/>
    </location>
</feature>
<evidence type="ECO:0000313" key="4">
    <source>
        <dbReference type="EMBL" id="CAA9378498.1"/>
    </source>
</evidence>
<keyword evidence="1" id="KW-0597">Phosphoprotein</keyword>
<organism evidence="4">
    <name type="scientific">uncultured Propionibacteriaceae bacterium</name>
    <dbReference type="NCBI Taxonomy" id="257457"/>
    <lineage>
        <taxon>Bacteria</taxon>
        <taxon>Bacillati</taxon>
        <taxon>Actinomycetota</taxon>
        <taxon>Actinomycetes</taxon>
        <taxon>Propionibacteriales</taxon>
        <taxon>Propionibacteriaceae</taxon>
        <taxon>environmental samples</taxon>
    </lineage>
</organism>
<accession>A0A6J4N627</accession>
<gene>
    <name evidence="4" type="ORF">AVDCRST_MAG75-746</name>
</gene>